<evidence type="ECO:0000313" key="2">
    <source>
        <dbReference type="Proteomes" id="UP000800038"/>
    </source>
</evidence>
<name>A0A6A5SUJ4_9PLEO</name>
<gene>
    <name evidence="1" type="ORF">EJ02DRAFT_453447</name>
</gene>
<proteinExistence type="predicted"/>
<sequence>MVKWEKCLTWSISLNLAPITFALLSKKCLGQVLPVRCLRAAKDLGLYGS</sequence>
<dbReference type="AlphaFoldDB" id="A0A6A5SUJ4"/>
<protein>
    <submittedName>
        <fullName evidence="1">Uncharacterized protein</fullName>
    </submittedName>
</protein>
<accession>A0A6A5SUJ4</accession>
<dbReference type="Proteomes" id="UP000800038">
    <property type="component" value="Unassembled WGS sequence"/>
</dbReference>
<keyword evidence="2" id="KW-1185">Reference proteome</keyword>
<evidence type="ECO:0000313" key="1">
    <source>
        <dbReference type="EMBL" id="KAF1943342.1"/>
    </source>
</evidence>
<reference evidence="1" key="1">
    <citation type="journal article" date="2020" name="Stud. Mycol.">
        <title>101 Dothideomycetes genomes: a test case for predicting lifestyles and emergence of pathogens.</title>
        <authorList>
            <person name="Haridas S."/>
            <person name="Albert R."/>
            <person name="Binder M."/>
            <person name="Bloem J."/>
            <person name="Labutti K."/>
            <person name="Salamov A."/>
            <person name="Andreopoulos B."/>
            <person name="Baker S."/>
            <person name="Barry K."/>
            <person name="Bills G."/>
            <person name="Bluhm B."/>
            <person name="Cannon C."/>
            <person name="Castanera R."/>
            <person name="Culley D."/>
            <person name="Daum C."/>
            <person name="Ezra D."/>
            <person name="Gonzalez J."/>
            <person name="Henrissat B."/>
            <person name="Kuo A."/>
            <person name="Liang C."/>
            <person name="Lipzen A."/>
            <person name="Lutzoni F."/>
            <person name="Magnuson J."/>
            <person name="Mondo S."/>
            <person name="Nolan M."/>
            <person name="Ohm R."/>
            <person name="Pangilinan J."/>
            <person name="Park H.-J."/>
            <person name="Ramirez L."/>
            <person name="Alfaro M."/>
            <person name="Sun H."/>
            <person name="Tritt A."/>
            <person name="Yoshinaga Y."/>
            <person name="Zwiers L.-H."/>
            <person name="Turgeon B."/>
            <person name="Goodwin S."/>
            <person name="Spatafora J."/>
            <person name="Crous P."/>
            <person name="Grigoriev I."/>
        </authorList>
    </citation>
    <scope>NUCLEOTIDE SEQUENCE</scope>
    <source>
        <strain evidence="1">CBS 161.51</strain>
    </source>
</reference>
<dbReference type="EMBL" id="ML976026">
    <property type="protein sequence ID" value="KAF1943342.1"/>
    <property type="molecule type" value="Genomic_DNA"/>
</dbReference>
<organism evidence="1 2">
    <name type="scientific">Clathrospora elynae</name>
    <dbReference type="NCBI Taxonomy" id="706981"/>
    <lineage>
        <taxon>Eukaryota</taxon>
        <taxon>Fungi</taxon>
        <taxon>Dikarya</taxon>
        <taxon>Ascomycota</taxon>
        <taxon>Pezizomycotina</taxon>
        <taxon>Dothideomycetes</taxon>
        <taxon>Pleosporomycetidae</taxon>
        <taxon>Pleosporales</taxon>
        <taxon>Diademaceae</taxon>
        <taxon>Clathrospora</taxon>
    </lineage>
</organism>